<dbReference type="STRING" id="398720.MED217_05682"/>
<reference evidence="10 11" key="1">
    <citation type="journal article" date="2007" name="Nature">
        <title>Light stimulates growth of proteorhodopsin-containing marine Flavobacteria.</title>
        <authorList>
            <person name="Gomez-Consarnau L."/>
            <person name="Gonzalez J.M."/>
            <person name="Coll-Llado M."/>
            <person name="Gourdon P."/>
            <person name="Pascher T."/>
            <person name="Neutze R."/>
            <person name="Pedros-Alio C."/>
            <person name="Pinhassi J."/>
        </authorList>
    </citation>
    <scope>NUCLEOTIDE SEQUENCE [LARGE SCALE GENOMIC DNA]</scope>
    <source>
        <strain evidence="10 11">MED217</strain>
    </source>
</reference>
<evidence type="ECO:0000256" key="7">
    <source>
        <dbReference type="ARBA" id="ARBA00023237"/>
    </source>
</evidence>
<evidence type="ECO:0000256" key="9">
    <source>
        <dbReference type="SAM" id="SignalP"/>
    </source>
</evidence>
<dbReference type="AlphaFoldDB" id="A3XIX7"/>
<dbReference type="InterPro" id="IPR003423">
    <property type="entry name" value="OMP_efflux"/>
</dbReference>
<comment type="subcellular location">
    <subcellularLocation>
        <location evidence="1">Cell outer membrane</location>
    </subcellularLocation>
</comment>
<comment type="similarity">
    <text evidence="2">Belongs to the outer membrane factor (OMF) (TC 1.B.17) family.</text>
</comment>
<evidence type="ECO:0000256" key="6">
    <source>
        <dbReference type="ARBA" id="ARBA00023136"/>
    </source>
</evidence>
<dbReference type="SUPFAM" id="SSF56954">
    <property type="entry name" value="Outer membrane efflux proteins (OEP)"/>
    <property type="match status" value="1"/>
</dbReference>
<dbReference type="EMBL" id="AANC01000002">
    <property type="protein sequence ID" value="EAQ50498.1"/>
    <property type="molecule type" value="Genomic_DNA"/>
</dbReference>
<sequence>MKYGMLIMGCFALSYSVTSAQTSENIPLSQLYQKAAAYPGLQAEVSSIKSADYDYRLAKQKILPDLNLQAQNTFGTFEGAAGAFVPLPGFFNVSGEGINGNTAVNAMASATLKWDFLRFGKYRDQVQLAQVNQDQAQTSFDIEALKLKHQVTQAYLGLIYGKAMQGWAKREAQRNKNLLQLSSSLVQSGLASAADSLIASTSLKQAVALQKKWEGQTNRFQNQLLEYTGTEVMNENVPQPFFSIKKAEINDSALSHPLITAKEQQDKALKVREKMVNHQVLPDVSLLAGGLARGVGFGDDSQAFQDSYELPISNYLVGVGLTWDLSQWYSKGLKTRKVQQEQERVSQEKEVVERSLNEQQNSLQFHIEKSKEEIQEAEGAYRSASESYRLFKVRYESGLINLTTLLQIQQTLQFTEKARIQAYYDYWQYWNNYAYTQADFSVLTTVFN</sequence>
<comment type="caution">
    <text evidence="10">The sequence shown here is derived from an EMBL/GenBank/DDBJ whole genome shotgun (WGS) entry which is preliminary data.</text>
</comment>
<proteinExistence type="inferred from homology"/>
<evidence type="ECO:0000313" key="11">
    <source>
        <dbReference type="Proteomes" id="UP000001601"/>
    </source>
</evidence>
<keyword evidence="9" id="KW-0732">Signal</keyword>
<keyword evidence="4" id="KW-1134">Transmembrane beta strand</keyword>
<feature type="coiled-coil region" evidence="8">
    <location>
        <begin position="338"/>
        <end position="387"/>
    </location>
</feature>
<dbReference type="Proteomes" id="UP000001601">
    <property type="component" value="Unassembled WGS sequence"/>
</dbReference>
<keyword evidence="5" id="KW-0812">Transmembrane</keyword>
<keyword evidence="7" id="KW-0998">Cell outer membrane</keyword>
<keyword evidence="8" id="KW-0175">Coiled coil</keyword>
<feature type="signal peptide" evidence="9">
    <location>
        <begin position="1"/>
        <end position="20"/>
    </location>
</feature>
<dbReference type="PANTHER" id="PTHR30026">
    <property type="entry name" value="OUTER MEMBRANE PROTEIN TOLC"/>
    <property type="match status" value="1"/>
</dbReference>
<dbReference type="InterPro" id="IPR051906">
    <property type="entry name" value="TolC-like"/>
</dbReference>
<dbReference type="OrthoDB" id="654853at2"/>
<dbReference type="GO" id="GO:0009279">
    <property type="term" value="C:cell outer membrane"/>
    <property type="evidence" value="ECO:0007669"/>
    <property type="project" value="UniProtKB-SubCell"/>
</dbReference>
<feature type="chain" id="PRO_5002663599" evidence="9">
    <location>
        <begin position="21"/>
        <end position="448"/>
    </location>
</feature>
<gene>
    <name evidence="10" type="ORF">MED217_05682</name>
</gene>
<protein>
    <submittedName>
        <fullName evidence="10">Putative outer membrane protein</fullName>
    </submittedName>
</protein>
<dbReference type="GO" id="GO:0015562">
    <property type="term" value="F:efflux transmembrane transporter activity"/>
    <property type="evidence" value="ECO:0007669"/>
    <property type="project" value="InterPro"/>
</dbReference>
<evidence type="ECO:0000256" key="4">
    <source>
        <dbReference type="ARBA" id="ARBA00022452"/>
    </source>
</evidence>
<evidence type="ECO:0000256" key="2">
    <source>
        <dbReference type="ARBA" id="ARBA00007613"/>
    </source>
</evidence>
<keyword evidence="11" id="KW-1185">Reference proteome</keyword>
<dbReference type="HOGENOM" id="CLU_044987_0_0_10"/>
<organism evidence="10 11">
    <name type="scientific">Leeuwenhoekiella blandensis (strain CECT 7118 / CCUG 51940 / KCTC 22103 / MED217)</name>
    <name type="common">Flavobacterium sp. (strain MED217)</name>
    <dbReference type="NCBI Taxonomy" id="398720"/>
    <lineage>
        <taxon>Bacteria</taxon>
        <taxon>Pseudomonadati</taxon>
        <taxon>Bacteroidota</taxon>
        <taxon>Flavobacteriia</taxon>
        <taxon>Flavobacteriales</taxon>
        <taxon>Flavobacteriaceae</taxon>
        <taxon>Leeuwenhoekiella</taxon>
    </lineage>
</organism>
<name>A3XIX7_LEEBM</name>
<evidence type="ECO:0000256" key="8">
    <source>
        <dbReference type="SAM" id="Coils"/>
    </source>
</evidence>
<dbReference type="RefSeq" id="WP_009779522.1">
    <property type="nucleotide sequence ID" value="NZ_CH672395.1"/>
</dbReference>
<dbReference type="GO" id="GO:0015288">
    <property type="term" value="F:porin activity"/>
    <property type="evidence" value="ECO:0007669"/>
    <property type="project" value="TreeGrafter"/>
</dbReference>
<dbReference type="PANTHER" id="PTHR30026:SF20">
    <property type="entry name" value="OUTER MEMBRANE PROTEIN TOLC"/>
    <property type="match status" value="1"/>
</dbReference>
<dbReference type="Gene3D" id="1.20.1600.10">
    <property type="entry name" value="Outer membrane efflux proteins (OEP)"/>
    <property type="match status" value="1"/>
</dbReference>
<evidence type="ECO:0000256" key="1">
    <source>
        <dbReference type="ARBA" id="ARBA00004442"/>
    </source>
</evidence>
<dbReference type="GO" id="GO:1990281">
    <property type="term" value="C:efflux pump complex"/>
    <property type="evidence" value="ECO:0007669"/>
    <property type="project" value="TreeGrafter"/>
</dbReference>
<evidence type="ECO:0000256" key="5">
    <source>
        <dbReference type="ARBA" id="ARBA00022692"/>
    </source>
</evidence>
<keyword evidence="6" id="KW-0472">Membrane</keyword>
<dbReference type="Pfam" id="PF02321">
    <property type="entry name" value="OEP"/>
    <property type="match status" value="2"/>
</dbReference>
<keyword evidence="3" id="KW-0813">Transport</keyword>
<accession>A3XIX7</accession>
<evidence type="ECO:0000256" key="3">
    <source>
        <dbReference type="ARBA" id="ARBA00022448"/>
    </source>
</evidence>
<evidence type="ECO:0000313" key="10">
    <source>
        <dbReference type="EMBL" id="EAQ50498.1"/>
    </source>
</evidence>
<dbReference type="eggNOG" id="COG1538">
    <property type="taxonomic scope" value="Bacteria"/>
</dbReference>